<dbReference type="OrthoDB" id="227350at2"/>
<feature type="domain" description="Transposase IS66 central" evidence="1">
    <location>
        <begin position="99"/>
        <end position="150"/>
    </location>
</feature>
<dbReference type="RefSeq" id="WP_145060707.1">
    <property type="nucleotide sequence ID" value="NZ_CP036263.1"/>
</dbReference>
<dbReference type="InterPro" id="IPR004291">
    <property type="entry name" value="Transposase_IS66_central"/>
</dbReference>
<name>A0A517MX91_9BACT</name>
<dbReference type="Pfam" id="PF03050">
    <property type="entry name" value="DDE_Tnp_IS66"/>
    <property type="match status" value="1"/>
</dbReference>
<protein>
    <submittedName>
        <fullName evidence="2">Transposase IS66 family protein</fullName>
    </submittedName>
</protein>
<gene>
    <name evidence="2" type="ORF">HG15A2_28190</name>
</gene>
<organism evidence="2 3">
    <name type="scientific">Adhaeretor mobilis</name>
    <dbReference type="NCBI Taxonomy" id="1930276"/>
    <lineage>
        <taxon>Bacteria</taxon>
        <taxon>Pseudomonadati</taxon>
        <taxon>Planctomycetota</taxon>
        <taxon>Planctomycetia</taxon>
        <taxon>Pirellulales</taxon>
        <taxon>Lacipirellulaceae</taxon>
        <taxon>Adhaeretor</taxon>
    </lineage>
</organism>
<evidence type="ECO:0000313" key="3">
    <source>
        <dbReference type="Proteomes" id="UP000319852"/>
    </source>
</evidence>
<accession>A0A517MX91</accession>
<proteinExistence type="predicted"/>
<dbReference type="AlphaFoldDB" id="A0A517MX91"/>
<dbReference type="Proteomes" id="UP000319852">
    <property type="component" value="Chromosome"/>
</dbReference>
<dbReference type="KEGG" id="amob:HG15A2_28190"/>
<evidence type="ECO:0000259" key="1">
    <source>
        <dbReference type="Pfam" id="PF03050"/>
    </source>
</evidence>
<reference evidence="2 3" key="1">
    <citation type="submission" date="2019-02" db="EMBL/GenBank/DDBJ databases">
        <title>Deep-cultivation of Planctomycetes and their phenomic and genomic characterization uncovers novel biology.</title>
        <authorList>
            <person name="Wiegand S."/>
            <person name="Jogler M."/>
            <person name="Boedeker C."/>
            <person name="Pinto D."/>
            <person name="Vollmers J."/>
            <person name="Rivas-Marin E."/>
            <person name="Kohn T."/>
            <person name="Peeters S.H."/>
            <person name="Heuer A."/>
            <person name="Rast P."/>
            <person name="Oberbeckmann S."/>
            <person name="Bunk B."/>
            <person name="Jeske O."/>
            <person name="Meyerdierks A."/>
            <person name="Storesund J.E."/>
            <person name="Kallscheuer N."/>
            <person name="Luecker S."/>
            <person name="Lage O.M."/>
            <person name="Pohl T."/>
            <person name="Merkel B.J."/>
            <person name="Hornburger P."/>
            <person name="Mueller R.-W."/>
            <person name="Bruemmer F."/>
            <person name="Labrenz M."/>
            <person name="Spormann A.M."/>
            <person name="Op den Camp H."/>
            <person name="Overmann J."/>
            <person name="Amann R."/>
            <person name="Jetten M.S.M."/>
            <person name="Mascher T."/>
            <person name="Medema M.H."/>
            <person name="Devos D.P."/>
            <person name="Kaster A.-K."/>
            <person name="Ovreas L."/>
            <person name="Rohde M."/>
            <person name="Galperin M.Y."/>
            <person name="Jogler C."/>
        </authorList>
    </citation>
    <scope>NUCLEOTIDE SEQUENCE [LARGE SCALE GENOMIC DNA]</scope>
    <source>
        <strain evidence="2 3">HG15A2</strain>
    </source>
</reference>
<sequence length="155" mass="17897">MYAKFARGYYCKNGKPTREFQKVLKVARQVNQLYCRSRAVEFGPLALKSVRQSMLDADLVRKTINKHVQLIRRMFRWAAEEELIPASVPQALMMVAGLRKGRIWCYLGDDANPYTVYDYTPSRCRDGPAKYLTGYEGCLQTDAYGGYDGIFIRRM</sequence>
<keyword evidence="3" id="KW-1185">Reference proteome</keyword>
<dbReference type="EMBL" id="CP036263">
    <property type="protein sequence ID" value="QDS99496.1"/>
    <property type="molecule type" value="Genomic_DNA"/>
</dbReference>
<evidence type="ECO:0000313" key="2">
    <source>
        <dbReference type="EMBL" id="QDS99496.1"/>
    </source>
</evidence>